<dbReference type="SUPFAM" id="SSF49313">
    <property type="entry name" value="Cadherin-like"/>
    <property type="match status" value="6"/>
</dbReference>
<dbReference type="EMBL" id="AMQM01005457">
    <property type="status" value="NOT_ANNOTATED_CDS"/>
    <property type="molecule type" value="Genomic_DNA"/>
</dbReference>
<dbReference type="STRING" id="6412.T1G512"/>
<dbReference type="InterPro" id="IPR002126">
    <property type="entry name" value="Cadherin-like_dom"/>
</dbReference>
<evidence type="ECO:0000259" key="10">
    <source>
        <dbReference type="PROSITE" id="PS50268"/>
    </source>
</evidence>
<dbReference type="PANTHER" id="PTHR24028">
    <property type="entry name" value="CADHERIN-87A"/>
    <property type="match status" value="1"/>
</dbReference>
<dbReference type="InterPro" id="IPR015919">
    <property type="entry name" value="Cadherin-like_sf"/>
</dbReference>
<dbReference type="SMART" id="SM00112">
    <property type="entry name" value="CA"/>
    <property type="match status" value="5"/>
</dbReference>
<keyword evidence="5 9" id="KW-1133">Transmembrane helix</keyword>
<dbReference type="OrthoDB" id="6272940at2759"/>
<dbReference type="FunFam" id="2.60.40.60:FF:000507">
    <property type="entry name" value="AGAP003579-PA"/>
    <property type="match status" value="1"/>
</dbReference>
<dbReference type="FunFam" id="2.60.40.60:FF:000311">
    <property type="entry name" value="Kugelei, isoform E"/>
    <property type="match status" value="1"/>
</dbReference>
<dbReference type="AlphaFoldDB" id="T1G512"/>
<sequence length="666" mass="74022">YSFTITAYDNGTPRLNGSANIHVFLTNVNDLAPTFSNPMEYVQVSEDAVVGTLIHVIQAYDVDGDSVAYNGLLSWGPFSIASDTGVIMLRGSLDKSSSLSYRLNITATDDGICCGGVITRSMVVVEIKDVNNNAPKFLECSSYNPVVMEKENIGTPVIQVSATDYDTGINSNITYSLVRFAEQSSFDRFDIDPRTGLITTSDILDRESKIGITDYGLTVKAEDHGSPSLAGFCSFQVKVGDKNDNAPSFNMPEYFVSVEESSSVGKKIKQVYATDQDAGRNMGQEATVKSLMKDYKKFTINSTTGTIRTSAMFDREIKKEYYITVVAQDGAPSSRSNHQPPATATATVLVEDINDQVPRFKQKFYEISIFESRPTGTNVLTVFAYDDDVGVNAKLIYSLVKLEDHKYFRIFTDAVSNSGVIQIHNEIDFETIKLKYFNLTVGVHDLNPLHNDTAYILINILDANDNAPTFSITQHKINVFENISVDSSLFRFVVHDLDTGQGGLFRYEIDPLSDPQNNFKISDSGLVSTAQSLDRENRAEHKLRVMAIDQGVPQLTGYATLYVTLKDVNDNPPHLNITYLPIIYENKPPGQFVVEVTASDNDSLDNGPPFKFWLPCSGRCPCWSFSSCQFFKFKFAPSLFFCSYSSVFISFFFVKNLAEAKFLLML</sequence>
<accession>T1G512</accession>
<feature type="domain" description="Cadherin" evidence="10">
    <location>
        <begin position="250"/>
        <end position="360"/>
    </location>
</feature>
<evidence type="ECO:0000256" key="9">
    <source>
        <dbReference type="SAM" id="Phobius"/>
    </source>
</evidence>
<comment type="subcellular location">
    <subcellularLocation>
        <location evidence="1">Membrane</location>
        <topology evidence="1">Single-pass membrane protein</topology>
    </subcellularLocation>
</comment>
<dbReference type="InterPro" id="IPR050174">
    <property type="entry name" value="Protocadherin/Cadherin-CA"/>
</dbReference>
<feature type="domain" description="Cadherin" evidence="10">
    <location>
        <begin position="139"/>
        <end position="249"/>
    </location>
</feature>
<dbReference type="EMBL" id="AMQM01005456">
    <property type="status" value="NOT_ANNOTATED_CDS"/>
    <property type="molecule type" value="Genomic_DNA"/>
</dbReference>
<dbReference type="HOGENOM" id="CLU_412578_0_0_1"/>
<dbReference type="InParanoid" id="T1G512"/>
<evidence type="ECO:0000256" key="2">
    <source>
        <dbReference type="ARBA" id="ARBA00022692"/>
    </source>
</evidence>
<keyword evidence="7" id="KW-0325">Glycoprotein</keyword>
<dbReference type="RefSeq" id="XP_009021484.1">
    <property type="nucleotide sequence ID" value="XM_009023236.1"/>
</dbReference>
<evidence type="ECO:0000313" key="13">
    <source>
        <dbReference type="Proteomes" id="UP000015101"/>
    </source>
</evidence>
<dbReference type="Proteomes" id="UP000015101">
    <property type="component" value="Unassembled WGS sequence"/>
</dbReference>
<feature type="domain" description="Cadherin" evidence="10">
    <location>
        <begin position="471"/>
        <end position="575"/>
    </location>
</feature>
<dbReference type="EMBL" id="AMQM01005459">
    <property type="status" value="NOT_ANNOTATED_CDS"/>
    <property type="molecule type" value="Genomic_DNA"/>
</dbReference>
<feature type="domain" description="Cadherin" evidence="10">
    <location>
        <begin position="36"/>
        <end position="137"/>
    </location>
</feature>
<reference evidence="11 13" key="2">
    <citation type="journal article" date="2013" name="Nature">
        <title>Insights into bilaterian evolution from three spiralian genomes.</title>
        <authorList>
            <person name="Simakov O."/>
            <person name="Marletaz F."/>
            <person name="Cho S.J."/>
            <person name="Edsinger-Gonzales E."/>
            <person name="Havlak P."/>
            <person name="Hellsten U."/>
            <person name="Kuo D.H."/>
            <person name="Larsson T."/>
            <person name="Lv J."/>
            <person name="Arendt D."/>
            <person name="Savage R."/>
            <person name="Osoegawa K."/>
            <person name="de Jong P."/>
            <person name="Grimwood J."/>
            <person name="Chapman J.A."/>
            <person name="Shapiro H."/>
            <person name="Aerts A."/>
            <person name="Otillar R.P."/>
            <person name="Terry A.Y."/>
            <person name="Boore J.L."/>
            <person name="Grigoriev I.V."/>
            <person name="Lindberg D.R."/>
            <person name="Seaver E.C."/>
            <person name="Weisblat D.A."/>
            <person name="Putnam N.H."/>
            <person name="Rokhsar D.S."/>
        </authorList>
    </citation>
    <scope>NUCLEOTIDE SEQUENCE</scope>
</reference>
<keyword evidence="4 8" id="KW-0106">Calcium</keyword>
<evidence type="ECO:0000256" key="7">
    <source>
        <dbReference type="ARBA" id="ARBA00023180"/>
    </source>
</evidence>
<keyword evidence="6 9" id="KW-0472">Membrane</keyword>
<keyword evidence="3" id="KW-0677">Repeat</keyword>
<dbReference type="GO" id="GO:0005509">
    <property type="term" value="F:calcium ion binding"/>
    <property type="evidence" value="ECO:0007669"/>
    <property type="project" value="UniProtKB-UniRule"/>
</dbReference>
<dbReference type="GO" id="GO:0005886">
    <property type="term" value="C:plasma membrane"/>
    <property type="evidence" value="ECO:0007669"/>
    <property type="project" value="InterPro"/>
</dbReference>
<dbReference type="FunFam" id="2.60.40.60:FF:000193">
    <property type="entry name" value="Protocadherin 12"/>
    <property type="match status" value="1"/>
</dbReference>
<dbReference type="Pfam" id="PF00028">
    <property type="entry name" value="Cadherin"/>
    <property type="match status" value="5"/>
</dbReference>
<dbReference type="GeneID" id="20216160"/>
<evidence type="ECO:0000256" key="8">
    <source>
        <dbReference type="PROSITE-ProRule" id="PRU00043"/>
    </source>
</evidence>
<dbReference type="EMBL" id="KB096945">
    <property type="protein sequence ID" value="ESO00434.1"/>
    <property type="molecule type" value="Genomic_DNA"/>
</dbReference>
<feature type="domain" description="Cadherin" evidence="10">
    <location>
        <begin position="1"/>
        <end position="35"/>
    </location>
</feature>
<dbReference type="InterPro" id="IPR020894">
    <property type="entry name" value="Cadherin_CS"/>
</dbReference>
<dbReference type="EMBL" id="AMQM01005458">
    <property type="status" value="NOT_ANNOTATED_CDS"/>
    <property type="molecule type" value="Genomic_DNA"/>
</dbReference>
<evidence type="ECO:0000313" key="12">
    <source>
        <dbReference type="EnsemblMetazoa" id="HelroP83154"/>
    </source>
</evidence>
<evidence type="ECO:0000256" key="1">
    <source>
        <dbReference type="ARBA" id="ARBA00004167"/>
    </source>
</evidence>
<dbReference type="OMA" id="IRTSAMF"/>
<feature type="domain" description="Cadherin" evidence="10">
    <location>
        <begin position="361"/>
        <end position="470"/>
    </location>
</feature>
<dbReference type="Gene3D" id="2.60.40.60">
    <property type="entry name" value="Cadherins"/>
    <property type="match status" value="7"/>
</dbReference>
<gene>
    <name evidence="12" type="primary">20216160</name>
    <name evidence="11" type="ORF">HELRODRAFT_83154</name>
</gene>
<evidence type="ECO:0000256" key="6">
    <source>
        <dbReference type="ARBA" id="ARBA00023136"/>
    </source>
</evidence>
<feature type="transmembrane region" description="Helical" evidence="9">
    <location>
        <begin position="635"/>
        <end position="654"/>
    </location>
</feature>
<dbReference type="KEGG" id="hro:HELRODRAFT_83154"/>
<dbReference type="GO" id="GO:0007156">
    <property type="term" value="P:homophilic cell adhesion via plasma membrane adhesion molecules"/>
    <property type="evidence" value="ECO:0007669"/>
    <property type="project" value="InterPro"/>
</dbReference>
<dbReference type="PROSITE" id="PS50268">
    <property type="entry name" value="CADHERIN_2"/>
    <property type="match status" value="6"/>
</dbReference>
<keyword evidence="2 9" id="KW-0812">Transmembrane</keyword>
<reference evidence="12" key="3">
    <citation type="submission" date="2015-06" db="UniProtKB">
        <authorList>
            <consortium name="EnsemblMetazoa"/>
        </authorList>
    </citation>
    <scope>IDENTIFICATION</scope>
</reference>
<evidence type="ECO:0000256" key="3">
    <source>
        <dbReference type="ARBA" id="ARBA00022737"/>
    </source>
</evidence>
<protein>
    <recommendedName>
        <fullName evidence="10">Cadherin domain-containing protein</fullName>
    </recommendedName>
</protein>
<dbReference type="eggNOG" id="KOG3594">
    <property type="taxonomic scope" value="Eukaryota"/>
</dbReference>
<proteinExistence type="predicted"/>
<evidence type="ECO:0000256" key="4">
    <source>
        <dbReference type="ARBA" id="ARBA00022837"/>
    </source>
</evidence>
<keyword evidence="13" id="KW-1185">Reference proteome</keyword>
<dbReference type="FunFam" id="2.60.40.60:FF:000824">
    <property type="entry name" value="Uncharacterized protein"/>
    <property type="match status" value="1"/>
</dbReference>
<organism evidence="12 13">
    <name type="scientific">Helobdella robusta</name>
    <name type="common">Californian leech</name>
    <dbReference type="NCBI Taxonomy" id="6412"/>
    <lineage>
        <taxon>Eukaryota</taxon>
        <taxon>Metazoa</taxon>
        <taxon>Spiralia</taxon>
        <taxon>Lophotrochozoa</taxon>
        <taxon>Annelida</taxon>
        <taxon>Clitellata</taxon>
        <taxon>Hirudinea</taxon>
        <taxon>Rhynchobdellida</taxon>
        <taxon>Glossiphoniidae</taxon>
        <taxon>Helobdella</taxon>
    </lineage>
</organism>
<dbReference type="PANTHER" id="PTHR24028:SF328">
    <property type="entry name" value="CADHERIN-3"/>
    <property type="match status" value="1"/>
</dbReference>
<dbReference type="CDD" id="cd11304">
    <property type="entry name" value="Cadherin_repeat"/>
    <property type="match status" value="6"/>
</dbReference>
<dbReference type="PRINTS" id="PR00205">
    <property type="entry name" value="CADHERIN"/>
</dbReference>
<dbReference type="PROSITE" id="PS00232">
    <property type="entry name" value="CADHERIN_1"/>
    <property type="match status" value="2"/>
</dbReference>
<reference evidence="13" key="1">
    <citation type="submission" date="2012-12" db="EMBL/GenBank/DDBJ databases">
        <authorList>
            <person name="Hellsten U."/>
            <person name="Grimwood J."/>
            <person name="Chapman J.A."/>
            <person name="Shapiro H."/>
            <person name="Aerts A."/>
            <person name="Otillar R.P."/>
            <person name="Terry A.Y."/>
            <person name="Boore J.L."/>
            <person name="Simakov O."/>
            <person name="Marletaz F."/>
            <person name="Cho S.-J."/>
            <person name="Edsinger-Gonzales E."/>
            <person name="Havlak P."/>
            <person name="Kuo D.-H."/>
            <person name="Larsson T."/>
            <person name="Lv J."/>
            <person name="Arendt D."/>
            <person name="Savage R."/>
            <person name="Osoegawa K."/>
            <person name="de Jong P."/>
            <person name="Lindberg D.R."/>
            <person name="Seaver E.C."/>
            <person name="Weisblat D.A."/>
            <person name="Putnam N.H."/>
            <person name="Grigoriev I.V."/>
            <person name="Rokhsar D.S."/>
        </authorList>
    </citation>
    <scope>NUCLEOTIDE SEQUENCE</scope>
</reference>
<dbReference type="EnsemblMetazoa" id="HelroT83154">
    <property type="protein sequence ID" value="HelroP83154"/>
    <property type="gene ID" value="HelroG83154"/>
</dbReference>
<dbReference type="EMBL" id="AMQM01005460">
    <property type="status" value="NOT_ANNOTATED_CDS"/>
    <property type="molecule type" value="Genomic_DNA"/>
</dbReference>
<dbReference type="CTD" id="20216160"/>
<evidence type="ECO:0000313" key="11">
    <source>
        <dbReference type="EMBL" id="ESO00434.1"/>
    </source>
</evidence>
<evidence type="ECO:0000256" key="5">
    <source>
        <dbReference type="ARBA" id="ARBA00022989"/>
    </source>
</evidence>
<name>T1G512_HELRO</name>